<reference evidence="1 2" key="1">
    <citation type="submission" date="2019-02" db="EMBL/GenBank/DDBJ databases">
        <title>Genomic Encyclopedia of Type Strains, Phase IV (KMG-IV): sequencing the most valuable type-strain genomes for metagenomic binning, comparative biology and taxonomic classification.</title>
        <authorList>
            <person name="Goeker M."/>
        </authorList>
    </citation>
    <scope>NUCLEOTIDE SEQUENCE [LARGE SCALE GENOMIC DNA]</scope>
    <source>
        <strain evidence="1 2">DSM 101727</strain>
    </source>
</reference>
<dbReference type="EMBL" id="SGWQ01000015">
    <property type="protein sequence ID" value="RZS31136.1"/>
    <property type="molecule type" value="Genomic_DNA"/>
</dbReference>
<dbReference type="RefSeq" id="WP_130348290.1">
    <property type="nucleotide sequence ID" value="NZ_SGWQ01000015.1"/>
</dbReference>
<organism evidence="1 2">
    <name type="scientific">Herbihabitans rhizosphaerae</name>
    <dbReference type="NCBI Taxonomy" id="1872711"/>
    <lineage>
        <taxon>Bacteria</taxon>
        <taxon>Bacillati</taxon>
        <taxon>Actinomycetota</taxon>
        <taxon>Actinomycetes</taxon>
        <taxon>Pseudonocardiales</taxon>
        <taxon>Pseudonocardiaceae</taxon>
        <taxon>Herbihabitans</taxon>
    </lineage>
</organism>
<accession>A0A4Q7KDD2</accession>
<name>A0A4Q7KDD2_9PSEU</name>
<sequence>MVAPGWLINSENVGQPVISARTAGTQVRNILVELDFANRAQVAGWLTQAHTATTPASPSSGTAPLHCPADRLPADQLEQAVLTSLIDTLARSDLIEQGLASTASEVDDQCTT</sequence>
<keyword evidence="2" id="KW-1185">Reference proteome</keyword>
<dbReference type="AlphaFoldDB" id="A0A4Q7KDD2"/>
<comment type="caution">
    <text evidence="1">The sequence shown here is derived from an EMBL/GenBank/DDBJ whole genome shotgun (WGS) entry which is preliminary data.</text>
</comment>
<dbReference type="Proteomes" id="UP000294257">
    <property type="component" value="Unassembled WGS sequence"/>
</dbReference>
<proteinExistence type="predicted"/>
<gene>
    <name evidence="1" type="ORF">EV193_11515</name>
</gene>
<protein>
    <submittedName>
        <fullName evidence="1">Uncharacterized protein</fullName>
    </submittedName>
</protein>
<evidence type="ECO:0000313" key="2">
    <source>
        <dbReference type="Proteomes" id="UP000294257"/>
    </source>
</evidence>
<dbReference type="OrthoDB" id="4500247at2"/>
<evidence type="ECO:0000313" key="1">
    <source>
        <dbReference type="EMBL" id="RZS31136.1"/>
    </source>
</evidence>